<organism evidence="1 2">
    <name type="scientific">Gossypium raimondii</name>
    <name type="common">Peruvian cotton</name>
    <name type="synonym">Gossypium klotzschianum subsp. raimondii</name>
    <dbReference type="NCBI Taxonomy" id="29730"/>
    <lineage>
        <taxon>Eukaryota</taxon>
        <taxon>Viridiplantae</taxon>
        <taxon>Streptophyta</taxon>
        <taxon>Embryophyta</taxon>
        <taxon>Tracheophyta</taxon>
        <taxon>Spermatophyta</taxon>
        <taxon>Magnoliopsida</taxon>
        <taxon>eudicotyledons</taxon>
        <taxon>Gunneridae</taxon>
        <taxon>Pentapetalae</taxon>
        <taxon>rosids</taxon>
        <taxon>malvids</taxon>
        <taxon>Malvales</taxon>
        <taxon>Malvaceae</taxon>
        <taxon>Malvoideae</taxon>
        <taxon>Gossypium</taxon>
    </lineage>
</organism>
<comment type="caution">
    <text evidence="1">The sequence shown here is derived from an EMBL/GenBank/DDBJ whole genome shotgun (WGS) entry which is preliminary data.</text>
</comment>
<protein>
    <submittedName>
        <fullName evidence="1">Uncharacterized protein</fullName>
    </submittedName>
</protein>
<evidence type="ECO:0000313" key="2">
    <source>
        <dbReference type="Proteomes" id="UP000593578"/>
    </source>
</evidence>
<sequence>MCSRKYINLGIETSYPIPSNLEGMKQHNCMNLKRKKKKKYSNHCACVYANWHTKNHSHGLANVVSKGNIARQSHTARERERVRERNQLSNILMVMIESAE</sequence>
<reference evidence="1 2" key="1">
    <citation type="journal article" date="2019" name="Genome Biol. Evol.">
        <title>Insights into the evolution of the New World diploid cottons (Gossypium, subgenus Houzingenia) based on genome sequencing.</title>
        <authorList>
            <person name="Grover C.E."/>
            <person name="Arick M.A. 2nd"/>
            <person name="Thrash A."/>
            <person name="Conover J.L."/>
            <person name="Sanders W.S."/>
            <person name="Peterson D.G."/>
            <person name="Frelichowski J.E."/>
            <person name="Scheffler J.A."/>
            <person name="Scheffler B.E."/>
            <person name="Wendel J.F."/>
        </authorList>
    </citation>
    <scope>NUCLEOTIDE SEQUENCE [LARGE SCALE GENOMIC DNA]</scope>
    <source>
        <strain evidence="1">8</strain>
        <tissue evidence="1">Leaf</tissue>
    </source>
</reference>
<dbReference type="Proteomes" id="UP000593578">
    <property type="component" value="Unassembled WGS sequence"/>
</dbReference>
<dbReference type="EMBL" id="JABEZZ010000001">
    <property type="protein sequence ID" value="MBA0578513.1"/>
    <property type="molecule type" value="Genomic_DNA"/>
</dbReference>
<accession>A0A7J8NNR1</accession>
<name>A0A7J8NNR1_GOSRA</name>
<evidence type="ECO:0000313" key="1">
    <source>
        <dbReference type="EMBL" id="MBA0578513.1"/>
    </source>
</evidence>
<gene>
    <name evidence="1" type="ORF">Gorai_020792</name>
</gene>
<dbReference type="AlphaFoldDB" id="A0A7J8NNR1"/>
<proteinExistence type="predicted"/>